<gene>
    <name evidence="1" type="ORF">HPB50_002127</name>
</gene>
<sequence>MNSQPFVGILLLRRFQLFLAKQRMHLGCAVPSGGGTQFATTLLLPMNAFVGPNEFCGRGSVRPCCNRWKCVWSLTESLDITILELPRVHIRQLVGQEPAHVGFHLPQCITVLRGRQKTPQRWREQRAPGISNQSLQFRHWWWEHRLELRSSPAPD</sequence>
<evidence type="ECO:0000313" key="1">
    <source>
        <dbReference type="EMBL" id="KAH6937614.1"/>
    </source>
</evidence>
<keyword evidence="2" id="KW-1185">Reference proteome</keyword>
<reference evidence="1" key="1">
    <citation type="submission" date="2020-05" db="EMBL/GenBank/DDBJ databases">
        <title>Large-scale comparative analyses of tick genomes elucidate their genetic diversity and vector capacities.</title>
        <authorList>
            <person name="Jia N."/>
            <person name="Wang J."/>
            <person name="Shi W."/>
            <person name="Du L."/>
            <person name="Sun Y."/>
            <person name="Zhan W."/>
            <person name="Jiang J."/>
            <person name="Wang Q."/>
            <person name="Zhang B."/>
            <person name="Ji P."/>
            <person name="Sakyi L.B."/>
            <person name="Cui X."/>
            <person name="Yuan T."/>
            <person name="Jiang B."/>
            <person name="Yang W."/>
            <person name="Lam T.T.-Y."/>
            <person name="Chang Q."/>
            <person name="Ding S."/>
            <person name="Wang X."/>
            <person name="Zhu J."/>
            <person name="Ruan X."/>
            <person name="Zhao L."/>
            <person name="Wei J."/>
            <person name="Que T."/>
            <person name="Du C."/>
            <person name="Cheng J."/>
            <person name="Dai P."/>
            <person name="Han X."/>
            <person name="Huang E."/>
            <person name="Gao Y."/>
            <person name="Liu J."/>
            <person name="Shao H."/>
            <person name="Ye R."/>
            <person name="Li L."/>
            <person name="Wei W."/>
            <person name="Wang X."/>
            <person name="Wang C."/>
            <person name="Yang T."/>
            <person name="Huo Q."/>
            <person name="Li W."/>
            <person name="Guo W."/>
            <person name="Chen H."/>
            <person name="Zhou L."/>
            <person name="Ni X."/>
            <person name="Tian J."/>
            <person name="Zhou Y."/>
            <person name="Sheng Y."/>
            <person name="Liu T."/>
            <person name="Pan Y."/>
            <person name="Xia L."/>
            <person name="Li J."/>
            <person name="Zhao F."/>
            <person name="Cao W."/>
        </authorList>
    </citation>
    <scope>NUCLEOTIDE SEQUENCE</scope>
    <source>
        <strain evidence="1">Hyas-2018</strain>
    </source>
</reference>
<dbReference type="Proteomes" id="UP000821845">
    <property type="component" value="Chromosome 2"/>
</dbReference>
<name>A0ACB7SY92_HYAAI</name>
<comment type="caution">
    <text evidence="1">The sequence shown here is derived from an EMBL/GenBank/DDBJ whole genome shotgun (WGS) entry which is preliminary data.</text>
</comment>
<evidence type="ECO:0000313" key="2">
    <source>
        <dbReference type="Proteomes" id="UP000821845"/>
    </source>
</evidence>
<accession>A0ACB7SY92</accession>
<dbReference type="EMBL" id="CM023482">
    <property type="protein sequence ID" value="KAH6937614.1"/>
    <property type="molecule type" value="Genomic_DNA"/>
</dbReference>
<protein>
    <submittedName>
        <fullName evidence="1">Uncharacterized protein</fullName>
    </submittedName>
</protein>
<organism evidence="1 2">
    <name type="scientific">Hyalomma asiaticum</name>
    <name type="common">Tick</name>
    <dbReference type="NCBI Taxonomy" id="266040"/>
    <lineage>
        <taxon>Eukaryota</taxon>
        <taxon>Metazoa</taxon>
        <taxon>Ecdysozoa</taxon>
        <taxon>Arthropoda</taxon>
        <taxon>Chelicerata</taxon>
        <taxon>Arachnida</taxon>
        <taxon>Acari</taxon>
        <taxon>Parasitiformes</taxon>
        <taxon>Ixodida</taxon>
        <taxon>Ixodoidea</taxon>
        <taxon>Ixodidae</taxon>
        <taxon>Hyalomminae</taxon>
        <taxon>Hyalomma</taxon>
    </lineage>
</organism>
<proteinExistence type="predicted"/>